<evidence type="ECO:0000256" key="1">
    <source>
        <dbReference type="ARBA" id="ARBA00022670"/>
    </source>
</evidence>
<evidence type="ECO:0000259" key="6">
    <source>
        <dbReference type="Pfam" id="PF14464"/>
    </source>
</evidence>
<accession>A0ABM5WWV0</accession>
<evidence type="ECO:0000256" key="2">
    <source>
        <dbReference type="ARBA" id="ARBA00022723"/>
    </source>
</evidence>
<keyword evidence="2" id="KW-0479">Metal-binding</keyword>
<keyword evidence="5" id="KW-0482">Metalloprotease</keyword>
<evidence type="ECO:0000313" key="7">
    <source>
        <dbReference type="EMBL" id="ALS78773.1"/>
    </source>
</evidence>
<gene>
    <name evidence="7" type="ORF">AUO94_08940</name>
</gene>
<evidence type="ECO:0000313" key="8">
    <source>
        <dbReference type="Proteomes" id="UP000065533"/>
    </source>
</evidence>
<evidence type="ECO:0000256" key="3">
    <source>
        <dbReference type="ARBA" id="ARBA00022801"/>
    </source>
</evidence>
<keyword evidence="1" id="KW-0645">Protease</keyword>
<dbReference type="Pfam" id="PF14464">
    <property type="entry name" value="Prok-JAB"/>
    <property type="match status" value="1"/>
</dbReference>
<dbReference type="Gene3D" id="3.40.140.10">
    <property type="entry name" value="Cytidine Deaminase, domain 2"/>
    <property type="match status" value="1"/>
</dbReference>
<dbReference type="SUPFAM" id="SSF102712">
    <property type="entry name" value="JAB1/MPN domain"/>
    <property type="match status" value="1"/>
</dbReference>
<feature type="domain" description="JAB" evidence="6">
    <location>
        <begin position="21"/>
        <end position="141"/>
    </location>
</feature>
<dbReference type="RefSeq" id="WP_058385432.1">
    <property type="nucleotide sequence ID" value="NZ_CP013661.2"/>
</dbReference>
<proteinExistence type="predicted"/>
<evidence type="ECO:0000256" key="4">
    <source>
        <dbReference type="ARBA" id="ARBA00022833"/>
    </source>
</evidence>
<dbReference type="InterPro" id="IPR028090">
    <property type="entry name" value="JAB_dom_prok"/>
</dbReference>
<dbReference type="EMBL" id="CP013661">
    <property type="protein sequence ID" value="ALS78773.1"/>
    <property type="molecule type" value="Genomic_DNA"/>
</dbReference>
<reference evidence="7" key="1">
    <citation type="submission" date="2016-01" db="EMBL/GenBank/DDBJ databases">
        <title>Complete genome of Planococcus kocurri type strain.</title>
        <authorList>
            <person name="See-Too W.S."/>
        </authorList>
    </citation>
    <scope>NUCLEOTIDE SEQUENCE [LARGE SCALE GENOMIC DNA]</scope>
    <source>
        <strain evidence="7">ATCC 43650</strain>
    </source>
</reference>
<name>A0ABM5WWV0_9BACL</name>
<sequence length="172" mass="19835">MNDLNFTSENQNFKVVIPNIVLDEIQILCKSSYPNETGGILIGFYNEQYTSAIISKFMSAPPDSKSGPTWFVRGINGVKKKLDQLWYKKNEYYIGEWHYHPDSSSTLSNQDIKQMSEISCNENYKCPEPVLLIVGGRYKSWEYSTYVFPKNKKFIQLDVVDEFGGSKELDSR</sequence>
<keyword evidence="8" id="KW-1185">Reference proteome</keyword>
<organism evidence="7 8">
    <name type="scientific">Planococcus kocurii</name>
    <dbReference type="NCBI Taxonomy" id="1374"/>
    <lineage>
        <taxon>Bacteria</taxon>
        <taxon>Bacillati</taxon>
        <taxon>Bacillota</taxon>
        <taxon>Bacilli</taxon>
        <taxon>Bacillales</taxon>
        <taxon>Caryophanaceae</taxon>
        <taxon>Planococcus</taxon>
    </lineage>
</organism>
<keyword evidence="3" id="KW-0378">Hydrolase</keyword>
<evidence type="ECO:0000256" key="5">
    <source>
        <dbReference type="ARBA" id="ARBA00023049"/>
    </source>
</evidence>
<dbReference type="Proteomes" id="UP000065533">
    <property type="component" value="Chromosome"/>
</dbReference>
<protein>
    <recommendedName>
        <fullName evidence="6">JAB domain-containing protein</fullName>
    </recommendedName>
</protein>
<keyword evidence="4" id="KW-0862">Zinc</keyword>